<dbReference type="FunFam" id="3.30.300.70:FF:000001">
    <property type="entry name" value="Ribosome maturation factor RimP"/>
    <property type="match status" value="1"/>
</dbReference>
<keyword evidence="1 3" id="KW-0963">Cytoplasm</keyword>
<evidence type="ECO:0000256" key="3">
    <source>
        <dbReference type="HAMAP-Rule" id="MF_01077"/>
    </source>
</evidence>
<keyword evidence="2 3" id="KW-0690">Ribosome biogenesis</keyword>
<dbReference type="GO" id="GO:0005829">
    <property type="term" value="C:cytosol"/>
    <property type="evidence" value="ECO:0007669"/>
    <property type="project" value="TreeGrafter"/>
</dbReference>
<dbReference type="eggNOG" id="COG0779">
    <property type="taxonomic scope" value="Bacteria"/>
</dbReference>
<dbReference type="InterPro" id="IPR036847">
    <property type="entry name" value="RimP_C_sf"/>
</dbReference>
<dbReference type="InterPro" id="IPR035956">
    <property type="entry name" value="RimP_N_sf"/>
</dbReference>
<dbReference type="SUPFAM" id="SSF75420">
    <property type="entry name" value="YhbC-like, N-terminal domain"/>
    <property type="match status" value="1"/>
</dbReference>
<dbReference type="RefSeq" id="WP_036939811.1">
    <property type="nucleotide sequence ID" value="NZ_JQKC01000009.1"/>
</dbReference>
<dbReference type="InterPro" id="IPR028998">
    <property type="entry name" value="RimP_C"/>
</dbReference>
<evidence type="ECO:0000259" key="4">
    <source>
        <dbReference type="Pfam" id="PF02576"/>
    </source>
</evidence>
<accession>A0A0L6JGS4</accession>
<sequence>MARRKIEDIVTEMVSPITEKNHFELVDVEFLKEGANWYLRVYIDKEGGISIDDCQLVSEALGEELDKTDPISQHYFLEVSSPGIERPLKRDKDYIKYKGEQVEVKLFQPIDGKKIFEGKLEGLLDGKISIIGSNNETLEFDRETVAVVKRTIKF</sequence>
<evidence type="ECO:0000259" key="5">
    <source>
        <dbReference type="Pfam" id="PF17384"/>
    </source>
</evidence>
<reference evidence="7" key="1">
    <citation type="submission" date="2015-07" db="EMBL/GenBank/DDBJ databases">
        <title>Near-Complete Genome Sequence of the Cellulolytic Bacterium Bacteroides (Pseudobacteroides) cellulosolvens ATCC 35603.</title>
        <authorList>
            <person name="Dassa B."/>
            <person name="Utturkar S.M."/>
            <person name="Klingeman D.M."/>
            <person name="Hurt R.A."/>
            <person name="Keller M."/>
            <person name="Xu J."/>
            <person name="Reddy Y.H.K."/>
            <person name="Borovok I."/>
            <person name="Grinberg I.R."/>
            <person name="Lamed R."/>
            <person name="Zhivin O."/>
            <person name="Bayer E.A."/>
            <person name="Brown S.D."/>
        </authorList>
    </citation>
    <scope>NUCLEOTIDE SEQUENCE [LARGE SCALE GENOMIC DNA]</scope>
    <source>
        <strain evidence="7">DSM 2933</strain>
    </source>
</reference>
<comment type="caution">
    <text evidence="6">The sequence shown here is derived from an EMBL/GenBank/DDBJ whole genome shotgun (WGS) entry which is preliminary data.</text>
</comment>
<dbReference type="HAMAP" id="MF_01077">
    <property type="entry name" value="RimP"/>
    <property type="match status" value="1"/>
</dbReference>
<evidence type="ECO:0000313" key="7">
    <source>
        <dbReference type="Proteomes" id="UP000036923"/>
    </source>
</evidence>
<feature type="domain" description="Ribosome maturation factor RimP C-terminal" evidence="5">
    <location>
        <begin position="88"/>
        <end position="139"/>
    </location>
</feature>
<gene>
    <name evidence="3" type="primary">rimP</name>
    <name evidence="6" type="ORF">Bccel_0171</name>
</gene>
<dbReference type="PATRIC" id="fig|398512.5.peg.181"/>
<dbReference type="InterPro" id="IPR028989">
    <property type="entry name" value="RimP_N"/>
</dbReference>
<dbReference type="AlphaFoldDB" id="A0A0L6JGS4"/>
<comment type="function">
    <text evidence="3">Required for maturation of 30S ribosomal subunits.</text>
</comment>
<name>A0A0L6JGS4_9FIRM</name>
<dbReference type="Gene3D" id="2.30.30.180">
    <property type="entry name" value="Ribosome maturation factor RimP, C-terminal domain"/>
    <property type="match status" value="1"/>
</dbReference>
<dbReference type="PANTHER" id="PTHR33867">
    <property type="entry name" value="RIBOSOME MATURATION FACTOR RIMP"/>
    <property type="match status" value="1"/>
</dbReference>
<dbReference type="STRING" id="398512.Bccel_0171"/>
<proteinExistence type="inferred from homology"/>
<dbReference type="PANTHER" id="PTHR33867:SF1">
    <property type="entry name" value="RIBOSOME MATURATION FACTOR RIMP"/>
    <property type="match status" value="1"/>
</dbReference>
<dbReference type="InterPro" id="IPR003728">
    <property type="entry name" value="Ribosome_maturation_RimP"/>
</dbReference>
<comment type="similarity">
    <text evidence="3">Belongs to the RimP family.</text>
</comment>
<protein>
    <recommendedName>
        <fullName evidence="3">Ribosome maturation factor RimP</fullName>
    </recommendedName>
</protein>
<comment type="subcellular location">
    <subcellularLocation>
        <location evidence="3">Cytoplasm</location>
    </subcellularLocation>
</comment>
<dbReference type="Pfam" id="PF17384">
    <property type="entry name" value="DUF150_C"/>
    <property type="match status" value="1"/>
</dbReference>
<dbReference type="OrthoDB" id="9805006at2"/>
<dbReference type="Pfam" id="PF02576">
    <property type="entry name" value="RimP_N"/>
    <property type="match status" value="1"/>
</dbReference>
<dbReference type="SUPFAM" id="SSF74942">
    <property type="entry name" value="YhbC-like, C-terminal domain"/>
    <property type="match status" value="1"/>
</dbReference>
<keyword evidence="7" id="KW-1185">Reference proteome</keyword>
<feature type="domain" description="Ribosome maturation factor RimP N-terminal" evidence="4">
    <location>
        <begin position="13"/>
        <end position="85"/>
    </location>
</feature>
<dbReference type="CDD" id="cd01734">
    <property type="entry name" value="YlxS_C"/>
    <property type="match status" value="1"/>
</dbReference>
<organism evidence="6 7">
    <name type="scientific">Pseudobacteroides cellulosolvens ATCC 35603 = DSM 2933</name>
    <dbReference type="NCBI Taxonomy" id="398512"/>
    <lineage>
        <taxon>Bacteria</taxon>
        <taxon>Bacillati</taxon>
        <taxon>Bacillota</taxon>
        <taxon>Clostridia</taxon>
        <taxon>Eubacteriales</taxon>
        <taxon>Oscillospiraceae</taxon>
        <taxon>Pseudobacteroides</taxon>
    </lineage>
</organism>
<dbReference type="NCBIfam" id="NF000928">
    <property type="entry name" value="PRK00092.1-2"/>
    <property type="match status" value="1"/>
</dbReference>
<evidence type="ECO:0000256" key="1">
    <source>
        <dbReference type="ARBA" id="ARBA00022490"/>
    </source>
</evidence>
<dbReference type="Gene3D" id="3.30.300.70">
    <property type="entry name" value="RimP-like superfamily, N-terminal"/>
    <property type="match status" value="1"/>
</dbReference>
<dbReference type="GO" id="GO:0006412">
    <property type="term" value="P:translation"/>
    <property type="evidence" value="ECO:0007669"/>
    <property type="project" value="TreeGrafter"/>
</dbReference>
<evidence type="ECO:0000256" key="2">
    <source>
        <dbReference type="ARBA" id="ARBA00022517"/>
    </source>
</evidence>
<evidence type="ECO:0000313" key="6">
    <source>
        <dbReference type="EMBL" id="KNY24914.1"/>
    </source>
</evidence>
<dbReference type="GO" id="GO:0000028">
    <property type="term" value="P:ribosomal small subunit assembly"/>
    <property type="evidence" value="ECO:0007669"/>
    <property type="project" value="TreeGrafter"/>
</dbReference>
<dbReference type="Proteomes" id="UP000036923">
    <property type="component" value="Unassembled WGS sequence"/>
</dbReference>
<dbReference type="EMBL" id="LGTC01000001">
    <property type="protein sequence ID" value="KNY24914.1"/>
    <property type="molecule type" value="Genomic_DNA"/>
</dbReference>